<dbReference type="SUPFAM" id="SSF55874">
    <property type="entry name" value="ATPase domain of HSP90 chaperone/DNA topoisomerase II/histidine kinase"/>
    <property type="match status" value="1"/>
</dbReference>
<dbReference type="Pfam" id="PF02518">
    <property type="entry name" value="HATPase_c"/>
    <property type="match status" value="1"/>
</dbReference>
<accession>A0A7X8YF74</accession>
<evidence type="ECO:0000256" key="6">
    <source>
        <dbReference type="ARBA" id="ARBA00022692"/>
    </source>
</evidence>
<evidence type="ECO:0000256" key="2">
    <source>
        <dbReference type="ARBA" id="ARBA00004236"/>
    </source>
</evidence>
<dbReference type="SMART" id="SM00304">
    <property type="entry name" value="HAMP"/>
    <property type="match status" value="1"/>
</dbReference>
<dbReference type="InterPro" id="IPR003661">
    <property type="entry name" value="HisK_dim/P_dom"/>
</dbReference>
<dbReference type="InterPro" id="IPR036097">
    <property type="entry name" value="HisK_dim/P_sf"/>
</dbReference>
<dbReference type="Pfam" id="PF00512">
    <property type="entry name" value="HisKA"/>
    <property type="match status" value="1"/>
</dbReference>
<evidence type="ECO:0000259" key="13">
    <source>
        <dbReference type="PROSITE" id="PS50885"/>
    </source>
</evidence>
<keyword evidence="4" id="KW-0597">Phosphoprotein</keyword>
<evidence type="ECO:0000256" key="10">
    <source>
        <dbReference type="ARBA" id="ARBA00023136"/>
    </source>
</evidence>
<dbReference type="FunFam" id="3.30.565.10:FF:000006">
    <property type="entry name" value="Sensor histidine kinase WalK"/>
    <property type="match status" value="1"/>
</dbReference>
<dbReference type="InterPro" id="IPR036890">
    <property type="entry name" value="HATPase_C_sf"/>
</dbReference>
<evidence type="ECO:0000259" key="12">
    <source>
        <dbReference type="PROSITE" id="PS50109"/>
    </source>
</evidence>
<dbReference type="InterPro" id="IPR050428">
    <property type="entry name" value="TCS_sensor_his_kinase"/>
</dbReference>
<evidence type="ECO:0000256" key="5">
    <source>
        <dbReference type="ARBA" id="ARBA00022679"/>
    </source>
</evidence>
<dbReference type="EMBL" id="JABAHY010000032">
    <property type="protein sequence ID" value="NLS11230.1"/>
    <property type="molecule type" value="Genomic_DNA"/>
</dbReference>
<comment type="caution">
    <text evidence="14">The sequence shown here is derived from an EMBL/GenBank/DDBJ whole genome shotgun (WGS) entry which is preliminary data.</text>
</comment>
<evidence type="ECO:0000256" key="3">
    <source>
        <dbReference type="ARBA" id="ARBA00012438"/>
    </source>
</evidence>
<dbReference type="InterPro" id="IPR004358">
    <property type="entry name" value="Sig_transdc_His_kin-like_C"/>
</dbReference>
<keyword evidence="7" id="KW-0418">Kinase</keyword>
<dbReference type="SUPFAM" id="SSF47384">
    <property type="entry name" value="Homodimeric domain of signal transducing histidine kinase"/>
    <property type="match status" value="1"/>
</dbReference>
<dbReference type="Proteomes" id="UP000523139">
    <property type="component" value="Unassembled WGS sequence"/>
</dbReference>
<dbReference type="PROSITE" id="PS50109">
    <property type="entry name" value="HIS_KIN"/>
    <property type="match status" value="1"/>
</dbReference>
<protein>
    <recommendedName>
        <fullName evidence="3">histidine kinase</fullName>
        <ecNumber evidence="3">2.7.13.3</ecNumber>
    </recommendedName>
</protein>
<evidence type="ECO:0000256" key="9">
    <source>
        <dbReference type="ARBA" id="ARBA00023012"/>
    </source>
</evidence>
<dbReference type="Gene3D" id="1.10.287.130">
    <property type="match status" value="1"/>
</dbReference>
<keyword evidence="8 11" id="KW-1133">Transmembrane helix</keyword>
<dbReference type="PRINTS" id="PR00344">
    <property type="entry name" value="BCTRLSENSOR"/>
</dbReference>
<evidence type="ECO:0000256" key="1">
    <source>
        <dbReference type="ARBA" id="ARBA00000085"/>
    </source>
</evidence>
<dbReference type="InterPro" id="IPR003594">
    <property type="entry name" value="HATPase_dom"/>
</dbReference>
<dbReference type="CDD" id="cd06225">
    <property type="entry name" value="HAMP"/>
    <property type="match status" value="1"/>
</dbReference>
<dbReference type="InterPro" id="IPR003660">
    <property type="entry name" value="HAMP_dom"/>
</dbReference>
<dbReference type="Gene3D" id="6.10.340.10">
    <property type="match status" value="1"/>
</dbReference>
<dbReference type="SMART" id="SM00387">
    <property type="entry name" value="HATPase_c"/>
    <property type="match status" value="1"/>
</dbReference>
<dbReference type="GO" id="GO:0000155">
    <property type="term" value="F:phosphorelay sensor kinase activity"/>
    <property type="evidence" value="ECO:0007669"/>
    <property type="project" value="InterPro"/>
</dbReference>
<organism evidence="14 15">
    <name type="scientific">Nesterenkonia sedimenti</name>
    <dbReference type="NCBI Taxonomy" id="1463632"/>
    <lineage>
        <taxon>Bacteria</taxon>
        <taxon>Bacillati</taxon>
        <taxon>Actinomycetota</taxon>
        <taxon>Actinomycetes</taxon>
        <taxon>Micrococcales</taxon>
        <taxon>Micrococcaceae</taxon>
        <taxon>Nesterenkonia</taxon>
    </lineage>
</organism>
<keyword evidence="10 11" id="KW-0472">Membrane</keyword>
<dbReference type="SMART" id="SM00388">
    <property type="entry name" value="HisKA"/>
    <property type="match status" value="1"/>
</dbReference>
<dbReference type="Pfam" id="PF00672">
    <property type="entry name" value="HAMP"/>
    <property type="match status" value="1"/>
</dbReference>
<dbReference type="AlphaFoldDB" id="A0A7X8YF74"/>
<comment type="catalytic activity">
    <reaction evidence="1">
        <text>ATP + protein L-histidine = ADP + protein N-phospho-L-histidine.</text>
        <dbReference type="EC" id="2.7.13.3"/>
    </reaction>
</comment>
<keyword evidence="9" id="KW-0902">Two-component regulatory system</keyword>
<keyword evidence="5" id="KW-0808">Transferase</keyword>
<dbReference type="PANTHER" id="PTHR45436:SF5">
    <property type="entry name" value="SENSOR HISTIDINE KINASE TRCS"/>
    <property type="match status" value="1"/>
</dbReference>
<dbReference type="SUPFAM" id="SSF158472">
    <property type="entry name" value="HAMP domain-like"/>
    <property type="match status" value="1"/>
</dbReference>
<feature type="transmembrane region" description="Helical" evidence="11">
    <location>
        <begin position="12"/>
        <end position="37"/>
    </location>
</feature>
<dbReference type="RefSeq" id="WP_168888711.1">
    <property type="nucleotide sequence ID" value="NZ_JABAHY010000032.1"/>
</dbReference>
<name>A0A7X8YF74_9MICC</name>
<evidence type="ECO:0000256" key="7">
    <source>
        <dbReference type="ARBA" id="ARBA00022777"/>
    </source>
</evidence>
<dbReference type="PROSITE" id="PS50885">
    <property type="entry name" value="HAMP"/>
    <property type="match status" value="1"/>
</dbReference>
<reference evidence="14 15" key="1">
    <citation type="submission" date="2020-04" db="EMBL/GenBank/DDBJ databases">
        <title>Nesterenkonia sp. nov., isolated from marine sediment.</title>
        <authorList>
            <person name="Zhang G."/>
        </authorList>
    </citation>
    <scope>NUCLEOTIDE SEQUENCE [LARGE SCALE GENOMIC DNA]</scope>
    <source>
        <strain evidence="14 15">MY13</strain>
    </source>
</reference>
<evidence type="ECO:0000313" key="15">
    <source>
        <dbReference type="Proteomes" id="UP000523139"/>
    </source>
</evidence>
<keyword evidence="15" id="KW-1185">Reference proteome</keyword>
<proteinExistence type="predicted"/>
<dbReference type="InterPro" id="IPR005467">
    <property type="entry name" value="His_kinase_dom"/>
</dbReference>
<evidence type="ECO:0000313" key="14">
    <source>
        <dbReference type="EMBL" id="NLS11230.1"/>
    </source>
</evidence>
<comment type="subcellular location">
    <subcellularLocation>
        <location evidence="2">Cell membrane</location>
    </subcellularLocation>
</comment>
<feature type="domain" description="HAMP" evidence="13">
    <location>
        <begin position="93"/>
        <end position="146"/>
    </location>
</feature>
<gene>
    <name evidence="14" type="ORF">HGQ17_14735</name>
</gene>
<evidence type="ECO:0000256" key="11">
    <source>
        <dbReference type="SAM" id="Phobius"/>
    </source>
</evidence>
<sequence>MKPRLAGSGLGTRIFVALIVVLCVAAVTAWIVALVIGPRLFHDHMLMVSPAEPYSDVVAHAEEAFDSAWQTSLLLALLAAFATSIFVTVVLVRRLVHPIQQMRAAVTKVAQGDFTARVPEGGIGLEFAQLISAFNTMAGELDQTERTRTRLLADLGHELRTPVATLNGYLEAMQDGVASADTETLVMLRGQTDRLTRLAEDIALVSDAEERRLSMHPTPTRIGGLLAAAQSQTRSRYETRGVELHMIADENAKAVMLRLDPDRMGQVLTNLLDNALQHTDPGDTVTLSAEATDASVTLKVQDSGHGIAAEHLPHIFERFYRADTARDRAHGGSGIGLAIVRSIVTAHGGSVWVHSDGPSTGAIFTVDLPRQSKNTMKVQ</sequence>
<dbReference type="GO" id="GO:0005886">
    <property type="term" value="C:plasma membrane"/>
    <property type="evidence" value="ECO:0007669"/>
    <property type="project" value="UniProtKB-SubCell"/>
</dbReference>
<dbReference type="CDD" id="cd00075">
    <property type="entry name" value="HATPase"/>
    <property type="match status" value="1"/>
</dbReference>
<keyword evidence="6 11" id="KW-0812">Transmembrane</keyword>
<dbReference type="PANTHER" id="PTHR45436">
    <property type="entry name" value="SENSOR HISTIDINE KINASE YKOH"/>
    <property type="match status" value="1"/>
</dbReference>
<feature type="transmembrane region" description="Helical" evidence="11">
    <location>
        <begin position="73"/>
        <end position="92"/>
    </location>
</feature>
<dbReference type="EC" id="2.7.13.3" evidence="3"/>
<evidence type="ECO:0000256" key="8">
    <source>
        <dbReference type="ARBA" id="ARBA00022989"/>
    </source>
</evidence>
<evidence type="ECO:0000256" key="4">
    <source>
        <dbReference type="ARBA" id="ARBA00022553"/>
    </source>
</evidence>
<feature type="domain" description="Histidine kinase" evidence="12">
    <location>
        <begin position="154"/>
        <end position="372"/>
    </location>
</feature>
<dbReference type="Gene3D" id="3.30.565.10">
    <property type="entry name" value="Histidine kinase-like ATPase, C-terminal domain"/>
    <property type="match status" value="1"/>
</dbReference>
<dbReference type="CDD" id="cd00082">
    <property type="entry name" value="HisKA"/>
    <property type="match status" value="1"/>
</dbReference>